<protein>
    <recommendedName>
        <fullName evidence="11">ER lumen protein-retaining receptor</fullName>
    </recommendedName>
</protein>
<feature type="transmembrane region" description="Helical" evidence="11">
    <location>
        <begin position="185"/>
        <end position="204"/>
    </location>
</feature>
<evidence type="ECO:0000256" key="5">
    <source>
        <dbReference type="ARBA" id="ARBA00022824"/>
    </source>
</evidence>
<evidence type="ECO:0000256" key="3">
    <source>
        <dbReference type="ARBA" id="ARBA00022448"/>
    </source>
</evidence>
<keyword evidence="6" id="KW-0931">ER-Golgi transport</keyword>
<evidence type="ECO:0000256" key="8">
    <source>
        <dbReference type="ARBA" id="ARBA00022989"/>
    </source>
</evidence>
<dbReference type="GO" id="GO:0006621">
    <property type="term" value="P:protein retention in ER lumen"/>
    <property type="evidence" value="ECO:0000318"/>
    <property type="project" value="GO_Central"/>
</dbReference>
<dbReference type="GO" id="GO:0005789">
    <property type="term" value="C:endoplasmic reticulum membrane"/>
    <property type="evidence" value="ECO:0007669"/>
    <property type="project" value="UniProtKB-SubCell"/>
</dbReference>
<dbReference type="HOGENOM" id="CLU_057784_0_0_1"/>
<dbReference type="InParanoid" id="Q751M0"/>
<evidence type="ECO:0000313" key="12">
    <source>
        <dbReference type="EMBL" id="AAS54168.1"/>
    </source>
</evidence>
<keyword evidence="4 11" id="KW-0812">Transmembrane</keyword>
<dbReference type="AlphaFoldDB" id="Q751M0"/>
<dbReference type="GO" id="GO:0015031">
    <property type="term" value="P:protein transport"/>
    <property type="evidence" value="ECO:0007669"/>
    <property type="project" value="UniProtKB-KW"/>
</dbReference>
<reference evidence="12 13" key="1">
    <citation type="journal article" date="2004" name="Science">
        <title>The Ashbya gossypii genome as a tool for mapping the ancient Saccharomyces cerevisiae genome.</title>
        <authorList>
            <person name="Dietrich F.S."/>
            <person name="Voegeli S."/>
            <person name="Brachat S."/>
            <person name="Lerch A."/>
            <person name="Gates K."/>
            <person name="Steiner S."/>
            <person name="Mohr C."/>
            <person name="Pohlmann R."/>
            <person name="Luedi P."/>
            <person name="Choi S."/>
            <person name="Wing R.A."/>
            <person name="Flavier A."/>
            <person name="Gaffney T.D."/>
            <person name="Philippsen P."/>
        </authorList>
    </citation>
    <scope>NUCLEOTIDE SEQUENCE [LARGE SCALE GENOMIC DNA]</scope>
    <source>
        <strain evidence="13">ATCC 10895 / CBS 109.51 / FGSC 9923 / NRRL Y-1056</strain>
    </source>
</reference>
<dbReference type="GeneID" id="4622637"/>
<keyword evidence="7 11" id="KW-0653">Protein transport</keyword>
<comment type="subcellular location">
    <subcellularLocation>
        <location evidence="1 11">Endoplasmic reticulum membrane</location>
        <topology evidence="1 11">Multi-pass membrane protein</topology>
    </subcellularLocation>
</comment>
<dbReference type="OMA" id="QEVLWAF"/>
<dbReference type="GO" id="GO:0005783">
    <property type="term" value="C:endoplasmic reticulum"/>
    <property type="evidence" value="ECO:0000318"/>
    <property type="project" value="GO_Central"/>
</dbReference>
<feature type="transmembrane region" description="Helical" evidence="11">
    <location>
        <begin position="124"/>
        <end position="143"/>
    </location>
</feature>
<dbReference type="PANTHER" id="PTHR10585">
    <property type="entry name" value="ER LUMEN PROTEIN RETAINING RECEPTOR"/>
    <property type="match status" value="1"/>
</dbReference>
<evidence type="ECO:0000256" key="4">
    <source>
        <dbReference type="ARBA" id="ARBA00022692"/>
    </source>
</evidence>
<dbReference type="Pfam" id="PF00810">
    <property type="entry name" value="ER_lumen_recept"/>
    <property type="match status" value="1"/>
</dbReference>
<evidence type="ECO:0000256" key="1">
    <source>
        <dbReference type="ARBA" id="ARBA00004477"/>
    </source>
</evidence>
<dbReference type="OrthoDB" id="7694678at2759"/>
<dbReference type="STRING" id="284811.Q751M0"/>
<keyword evidence="9 11" id="KW-0472">Membrane</keyword>
<evidence type="ECO:0000256" key="10">
    <source>
        <dbReference type="ARBA" id="ARBA00023170"/>
    </source>
</evidence>
<evidence type="ECO:0000313" key="13">
    <source>
        <dbReference type="Proteomes" id="UP000000591"/>
    </source>
</evidence>
<dbReference type="PRINTS" id="PR00660">
    <property type="entry name" value="ERLUMENR"/>
</dbReference>
<comment type="caution">
    <text evidence="11">Lacks conserved residue(s) required for the propagation of feature annotation.</text>
</comment>
<keyword evidence="13" id="KW-1185">Reference proteome</keyword>
<name>Q751M0_EREGS</name>
<organism evidence="12 13">
    <name type="scientific">Eremothecium gossypii (strain ATCC 10895 / CBS 109.51 / FGSC 9923 / NRRL Y-1056)</name>
    <name type="common">Yeast</name>
    <name type="synonym">Ashbya gossypii</name>
    <dbReference type="NCBI Taxonomy" id="284811"/>
    <lineage>
        <taxon>Eukaryota</taxon>
        <taxon>Fungi</taxon>
        <taxon>Dikarya</taxon>
        <taxon>Ascomycota</taxon>
        <taxon>Saccharomycotina</taxon>
        <taxon>Saccharomycetes</taxon>
        <taxon>Saccharomycetales</taxon>
        <taxon>Saccharomycetaceae</taxon>
        <taxon>Eremothecium</taxon>
    </lineage>
</organism>
<dbReference type="FunCoup" id="Q751M0">
    <property type="interactions" value="396"/>
</dbReference>
<dbReference type="eggNOG" id="KOG3106">
    <property type="taxonomic scope" value="Eukaryota"/>
</dbReference>
<reference evidence="13" key="2">
    <citation type="journal article" date="2013" name="G3 (Bethesda)">
        <title>Genomes of Ashbya fungi isolated from insects reveal four mating-type loci, numerous translocations, lack of transposons, and distinct gene duplications.</title>
        <authorList>
            <person name="Dietrich F.S."/>
            <person name="Voegeli S."/>
            <person name="Kuo S."/>
            <person name="Philippsen P."/>
        </authorList>
    </citation>
    <scope>GENOME REANNOTATION</scope>
    <source>
        <strain evidence="13">ATCC 10895 / CBS 109.51 / FGSC 9923 / NRRL Y-1056</strain>
    </source>
</reference>
<keyword evidence="3 11" id="KW-0813">Transport</keyword>
<dbReference type="GO" id="GO:0016192">
    <property type="term" value="P:vesicle-mediated transport"/>
    <property type="evidence" value="ECO:0007669"/>
    <property type="project" value="UniProtKB-KW"/>
</dbReference>
<feature type="transmembrane region" description="Helical" evidence="11">
    <location>
        <begin position="57"/>
        <end position="76"/>
    </location>
</feature>
<dbReference type="InterPro" id="IPR000133">
    <property type="entry name" value="ER_ret_rcpt"/>
</dbReference>
<dbReference type="GO" id="GO:0046923">
    <property type="term" value="F:ER retention sequence binding"/>
    <property type="evidence" value="ECO:0000318"/>
    <property type="project" value="GO_Central"/>
</dbReference>
<proteinExistence type="inferred from homology"/>
<dbReference type="Proteomes" id="UP000000591">
    <property type="component" value="Chromosome VII"/>
</dbReference>
<dbReference type="GO" id="GO:0005801">
    <property type="term" value="C:cis-Golgi network"/>
    <property type="evidence" value="ECO:0000318"/>
    <property type="project" value="GO_Central"/>
</dbReference>
<evidence type="ECO:0000256" key="7">
    <source>
        <dbReference type="ARBA" id="ARBA00022927"/>
    </source>
</evidence>
<dbReference type="RefSeq" id="NP_986344.1">
    <property type="nucleotide sequence ID" value="NM_211406.1"/>
</dbReference>
<evidence type="ECO:0000256" key="9">
    <source>
        <dbReference type="ARBA" id="ARBA00023136"/>
    </source>
</evidence>
<dbReference type="KEGG" id="ago:AGOS_AGL323C"/>
<keyword evidence="8 11" id="KW-1133">Transmembrane helix</keyword>
<sequence>MNPFRLLGDASHLASILVLISTIQRTQAIDGISLKTQVLYFVVFVTRYLDLFTKWRSLYNTLMKVFFISSSLYVIVQLKQARHKQVVGYQNMVMRDTFKIRYLVAASAALALITTRQYKVQQVLWVFSVWLESVAIMPQLFMLSKAGKADALTSHYIFALGFYRAMYIPNWIWRYYVENRFDKVAVVAGVVQTLIYSDFFYIYYRKVIREGANFELPV</sequence>
<comment type="similarity">
    <text evidence="2 11">Belongs to the ERD2 family.</text>
</comment>
<evidence type="ECO:0000256" key="11">
    <source>
        <dbReference type="RuleBase" id="RU000634"/>
    </source>
</evidence>
<accession>Q751M0</accession>
<dbReference type="PROSITE" id="PS00951">
    <property type="entry name" value="ER_LUMEN_RECEPTOR_1"/>
    <property type="match status" value="1"/>
</dbReference>
<keyword evidence="10 11" id="KW-0675">Receptor</keyword>
<keyword evidence="5 11" id="KW-0256">Endoplasmic reticulum</keyword>
<gene>
    <name evidence="12" type="ORF">AGOS_AGL323C</name>
</gene>
<feature type="transmembrane region" description="Helical" evidence="11">
    <location>
        <begin position="155"/>
        <end position="173"/>
    </location>
</feature>
<evidence type="ECO:0000256" key="6">
    <source>
        <dbReference type="ARBA" id="ARBA00022892"/>
    </source>
</evidence>
<dbReference type="PROSITE" id="PS00952">
    <property type="entry name" value="ER_LUMEN_RECEPTOR_2"/>
    <property type="match status" value="1"/>
</dbReference>
<evidence type="ECO:0000256" key="2">
    <source>
        <dbReference type="ARBA" id="ARBA00010120"/>
    </source>
</evidence>
<dbReference type="EMBL" id="AE016820">
    <property type="protein sequence ID" value="AAS54168.1"/>
    <property type="molecule type" value="Genomic_DNA"/>
</dbReference>